<evidence type="ECO:0000313" key="9">
    <source>
        <dbReference type="EMBL" id="KAH7291505.1"/>
    </source>
</evidence>
<feature type="compositionally biased region" description="Basic and acidic residues" evidence="8">
    <location>
        <begin position="440"/>
        <end position="454"/>
    </location>
</feature>
<dbReference type="OMA" id="KSCWPSL"/>
<keyword evidence="4" id="KW-0698">rRNA processing</keyword>
<evidence type="ECO:0000256" key="1">
    <source>
        <dbReference type="ARBA" id="ARBA00004604"/>
    </source>
</evidence>
<dbReference type="PANTHER" id="PTHR23183:SF0">
    <property type="entry name" value="NUCLEOLAR PROTEIN 14"/>
    <property type="match status" value="1"/>
</dbReference>
<comment type="subcellular location">
    <subcellularLocation>
        <location evidence="1">Nucleus</location>
        <location evidence="1">Nucleolus</location>
    </subcellularLocation>
</comment>
<sequence>MAKTVKKAQKGTKRKPLAAGSSALSVAKRKKGVVPDAIASGKKGDGGSLFEKQWTKSKFEILGRKRKSEGRRVGLSRSVAIDKRKKTILQEFQNRGKANVFLDHRFGEKDEDLAEADKAILRFQRERQAQWQKKSRFTLQDEDEETILTHGGMALSELDDFDDNSLDEREEDEKLDAELVKNFHFGGDSTNKSVGTGDVDEKKPKSKKEIMEEIIAKSKFYKAQKAKEKEEDMKLKEQLDKDFAELAKSQALTSLVRLKKSMAIKSRIIGENNEKVDDFDKLVKEMGMEMKAHASDRLKTDEEIAEEERAQLEELEEKRRKRMHGVESSDDSGSEDEDAKQSSQMKKRQRIEQSGDDLGENFVVDDDQPKRGWVDEVLARKEEEEENEDSESEGNESSGEEDYIHGDSIDSDYSGDVQEFTESDSDDHSDKWEESDDEELKNQEKAQKDLRQVDDVNISSMEGAKLNHSTHADAVVDFKAYQNSELPFVIDAPKNLDEFRSLVDGRPIEELLTAIQRIRMCNSIRLAAENRRKMQVFYGVVLQYFASVASGVLPCMDKLNVLVKPLLEMSSETPYFSAICAREWIIKMREQFVAKLKDPGVDDLWPSRKTLALWRLWSLTFPPSDFRHAVLTPCTLLMAEHLIRSQVKSARDLAIGTFICGQLLSIMRPARRFCPEALSFLYAALGSALPMKLSMSNGANFLGCGSFMLELVSSQPWLRLKDDCSNINCVADLEFEDVCTAAKDAPFFNSDQLRLSVIVCILGTLDGFSRIYEDIPSYPEIFKPFVTVLQGLSVSRYFPNAVSLLINQLLGHLKDTMMRTESFRQPLQMRLKKPVPIKLFNPKFEENFVRGRNYDPDKERAERKKLNKLLKQEAKGAARELRKDNYFLQIEKVKEKEQAAELREEEYRKAMNFLQEQEAAFKSGQLGKGKGRRRRK</sequence>
<evidence type="ECO:0008006" key="11">
    <source>
        <dbReference type="Google" id="ProtNLM"/>
    </source>
</evidence>
<keyword evidence="3" id="KW-0690">Ribosome biogenesis</keyword>
<organism evidence="9 10">
    <name type="scientific">Ceratopteris richardii</name>
    <name type="common">Triangle waterfern</name>
    <dbReference type="NCBI Taxonomy" id="49495"/>
    <lineage>
        <taxon>Eukaryota</taxon>
        <taxon>Viridiplantae</taxon>
        <taxon>Streptophyta</taxon>
        <taxon>Embryophyta</taxon>
        <taxon>Tracheophyta</taxon>
        <taxon>Polypodiopsida</taxon>
        <taxon>Polypodiidae</taxon>
        <taxon>Polypodiales</taxon>
        <taxon>Pteridineae</taxon>
        <taxon>Pteridaceae</taxon>
        <taxon>Parkerioideae</taxon>
        <taxon>Ceratopteris</taxon>
    </lineage>
</organism>
<comment type="similarity">
    <text evidence="2">Belongs to the NOP14 family.</text>
</comment>
<dbReference type="GO" id="GO:0030490">
    <property type="term" value="P:maturation of SSU-rRNA"/>
    <property type="evidence" value="ECO:0007669"/>
    <property type="project" value="TreeGrafter"/>
</dbReference>
<evidence type="ECO:0000256" key="2">
    <source>
        <dbReference type="ARBA" id="ARBA00007466"/>
    </source>
</evidence>
<protein>
    <recommendedName>
        <fullName evidence="11">Nucleolar protein 14</fullName>
    </recommendedName>
</protein>
<comment type="caution">
    <text evidence="9">The sequence shown here is derived from an EMBL/GenBank/DDBJ whole genome shotgun (WGS) entry which is preliminary data.</text>
</comment>
<keyword evidence="10" id="KW-1185">Reference proteome</keyword>
<feature type="compositionally biased region" description="Acidic residues" evidence="8">
    <location>
        <begin position="328"/>
        <end position="338"/>
    </location>
</feature>
<dbReference type="EMBL" id="CM035434">
    <property type="protein sequence ID" value="KAH7291505.1"/>
    <property type="molecule type" value="Genomic_DNA"/>
</dbReference>
<feature type="region of interest" description="Disordered" evidence="8">
    <location>
        <begin position="187"/>
        <end position="207"/>
    </location>
</feature>
<dbReference type="GO" id="GO:0032040">
    <property type="term" value="C:small-subunit processome"/>
    <property type="evidence" value="ECO:0007669"/>
    <property type="project" value="InterPro"/>
</dbReference>
<keyword evidence="7" id="KW-0175">Coiled coil</keyword>
<reference evidence="9" key="1">
    <citation type="submission" date="2021-08" db="EMBL/GenBank/DDBJ databases">
        <title>WGS assembly of Ceratopteris richardii.</title>
        <authorList>
            <person name="Marchant D.B."/>
            <person name="Chen G."/>
            <person name="Jenkins J."/>
            <person name="Shu S."/>
            <person name="Leebens-Mack J."/>
            <person name="Grimwood J."/>
            <person name="Schmutz J."/>
            <person name="Soltis P."/>
            <person name="Soltis D."/>
            <person name="Chen Z.-H."/>
        </authorList>
    </citation>
    <scope>NUCLEOTIDE SEQUENCE</scope>
    <source>
        <strain evidence="9">Whitten #5841</strain>
        <tissue evidence="9">Leaf</tissue>
    </source>
</reference>
<dbReference type="Pfam" id="PF04147">
    <property type="entry name" value="Nop14"/>
    <property type="match status" value="1"/>
</dbReference>
<evidence type="ECO:0000313" key="10">
    <source>
        <dbReference type="Proteomes" id="UP000825935"/>
    </source>
</evidence>
<accession>A0A8T2R7E4</accession>
<evidence type="ECO:0000256" key="8">
    <source>
        <dbReference type="SAM" id="MobiDB-lite"/>
    </source>
</evidence>
<dbReference type="GO" id="GO:0030692">
    <property type="term" value="C:Noc4p-Nop14p complex"/>
    <property type="evidence" value="ECO:0007669"/>
    <property type="project" value="TreeGrafter"/>
</dbReference>
<name>A0A8T2R7E4_CERRI</name>
<dbReference type="Proteomes" id="UP000825935">
    <property type="component" value="Chromosome 29"/>
</dbReference>
<keyword evidence="5" id="KW-0539">Nucleus</keyword>
<feature type="coiled-coil region" evidence="7">
    <location>
        <begin position="890"/>
        <end position="917"/>
    </location>
</feature>
<proteinExistence type="inferred from homology"/>
<feature type="region of interest" description="Disordered" evidence="8">
    <location>
        <begin position="1"/>
        <end position="48"/>
    </location>
</feature>
<evidence type="ECO:0000256" key="5">
    <source>
        <dbReference type="ARBA" id="ARBA00023242"/>
    </source>
</evidence>
<dbReference type="InterPro" id="IPR007276">
    <property type="entry name" value="Nop14"/>
</dbReference>
<feature type="compositionally biased region" description="Basic and acidic residues" evidence="8">
    <location>
        <begin position="292"/>
        <end position="318"/>
    </location>
</feature>
<feature type="compositionally biased region" description="Basic residues" evidence="8">
    <location>
        <begin position="1"/>
        <end position="16"/>
    </location>
</feature>
<feature type="compositionally biased region" description="Acidic residues" evidence="8">
    <location>
        <begin position="383"/>
        <end position="401"/>
    </location>
</feature>
<gene>
    <name evidence="9" type="ORF">KP509_29G019800</name>
</gene>
<evidence type="ECO:0000256" key="4">
    <source>
        <dbReference type="ARBA" id="ARBA00022552"/>
    </source>
</evidence>
<dbReference type="OrthoDB" id="441771at2759"/>
<dbReference type="AlphaFoldDB" id="A0A8T2R7E4"/>
<feature type="compositionally biased region" description="Acidic residues" evidence="8">
    <location>
        <begin position="354"/>
        <end position="366"/>
    </location>
</feature>
<evidence type="ECO:0000256" key="7">
    <source>
        <dbReference type="SAM" id="Coils"/>
    </source>
</evidence>
<dbReference type="PANTHER" id="PTHR23183">
    <property type="entry name" value="NOP14"/>
    <property type="match status" value="1"/>
</dbReference>
<evidence type="ECO:0000256" key="3">
    <source>
        <dbReference type="ARBA" id="ARBA00022517"/>
    </source>
</evidence>
<feature type="region of interest" description="Disordered" evidence="8">
    <location>
        <begin position="292"/>
        <end position="454"/>
    </location>
</feature>
<evidence type="ECO:0000256" key="6">
    <source>
        <dbReference type="ARBA" id="ARBA00024695"/>
    </source>
</evidence>
<feature type="compositionally biased region" description="Basic and acidic residues" evidence="8">
    <location>
        <begin position="367"/>
        <end position="382"/>
    </location>
</feature>
<comment type="function">
    <text evidence="6">Involved in nucleolar processing of pre-18S ribosomal RNA. Has a role in the nuclear export of 40S pre-ribosomal subunit to the cytoplasm.</text>
</comment>